<dbReference type="AlphaFoldDB" id="A0A0R3VX75"/>
<proteinExistence type="predicted"/>
<feature type="transmembrane region" description="Helical" evidence="1">
    <location>
        <begin position="31"/>
        <end position="51"/>
    </location>
</feature>
<accession>A0A0R3VX75</accession>
<sequence length="74" mass="7969">MNRTFRDDFEVLGVGSCLYSAFDNVDTLLPAGYTFALSGGLWVIAVSNILLSEVRRAAVVGPAKRTTIPFSTAE</sequence>
<organism evidence="4">
    <name type="scientific">Taenia asiatica</name>
    <name type="common">Asian tapeworm</name>
    <dbReference type="NCBI Taxonomy" id="60517"/>
    <lineage>
        <taxon>Eukaryota</taxon>
        <taxon>Metazoa</taxon>
        <taxon>Spiralia</taxon>
        <taxon>Lophotrochozoa</taxon>
        <taxon>Platyhelminthes</taxon>
        <taxon>Cestoda</taxon>
        <taxon>Eucestoda</taxon>
        <taxon>Cyclophyllidea</taxon>
        <taxon>Taeniidae</taxon>
        <taxon>Taenia</taxon>
    </lineage>
</organism>
<evidence type="ECO:0000313" key="2">
    <source>
        <dbReference type="EMBL" id="VDK24156.1"/>
    </source>
</evidence>
<name>A0A0R3VX75_TAEAS</name>
<protein>
    <submittedName>
        <fullName evidence="4">YrhK domain-containing protein</fullName>
    </submittedName>
</protein>
<keyword evidence="3" id="KW-1185">Reference proteome</keyword>
<evidence type="ECO:0000313" key="3">
    <source>
        <dbReference type="Proteomes" id="UP000282613"/>
    </source>
</evidence>
<reference evidence="2 3" key="2">
    <citation type="submission" date="2018-11" db="EMBL/GenBank/DDBJ databases">
        <authorList>
            <consortium name="Pathogen Informatics"/>
        </authorList>
    </citation>
    <scope>NUCLEOTIDE SEQUENCE [LARGE SCALE GENOMIC DNA]</scope>
</reference>
<dbReference type="WBParaSite" id="TASK_0000201901-mRNA-1">
    <property type="protein sequence ID" value="TASK_0000201901-mRNA-1"/>
    <property type="gene ID" value="TASK_0000201901"/>
</dbReference>
<gene>
    <name evidence="2" type="ORF">TASK_LOCUS2020</name>
</gene>
<reference evidence="4" key="1">
    <citation type="submission" date="2017-02" db="UniProtKB">
        <authorList>
            <consortium name="WormBaseParasite"/>
        </authorList>
    </citation>
    <scope>IDENTIFICATION</scope>
</reference>
<dbReference type="Proteomes" id="UP000282613">
    <property type="component" value="Unassembled WGS sequence"/>
</dbReference>
<evidence type="ECO:0000313" key="4">
    <source>
        <dbReference type="WBParaSite" id="TASK_0000201901-mRNA-1"/>
    </source>
</evidence>
<evidence type="ECO:0000256" key="1">
    <source>
        <dbReference type="SAM" id="Phobius"/>
    </source>
</evidence>
<keyword evidence="1" id="KW-1133">Transmembrane helix</keyword>
<dbReference type="EMBL" id="UYRS01000884">
    <property type="protein sequence ID" value="VDK24156.1"/>
    <property type="molecule type" value="Genomic_DNA"/>
</dbReference>
<keyword evidence="1" id="KW-0812">Transmembrane</keyword>
<keyword evidence="1" id="KW-0472">Membrane</keyword>